<organism evidence="2 3">
    <name type="scientific">Bacillus yapensis</name>
    <dbReference type="NCBI Taxonomy" id="2492960"/>
    <lineage>
        <taxon>Bacteria</taxon>
        <taxon>Bacillati</taxon>
        <taxon>Bacillota</taxon>
        <taxon>Bacilli</taxon>
        <taxon>Bacillales</taxon>
        <taxon>Bacillaceae</taxon>
        <taxon>Bacillus</taxon>
    </lineage>
</organism>
<feature type="compositionally biased region" description="Polar residues" evidence="1">
    <location>
        <begin position="25"/>
        <end position="41"/>
    </location>
</feature>
<evidence type="ECO:0000256" key="1">
    <source>
        <dbReference type="SAM" id="MobiDB-lite"/>
    </source>
</evidence>
<evidence type="ECO:0000313" key="3">
    <source>
        <dbReference type="Proteomes" id="UP000271374"/>
    </source>
</evidence>
<dbReference type="OrthoDB" id="2476089at2"/>
<keyword evidence="3" id="KW-1185">Reference proteome</keyword>
<gene>
    <name evidence="2" type="ORF">EKG37_16215</name>
</gene>
<dbReference type="RefSeq" id="WP_126409860.1">
    <property type="nucleotide sequence ID" value="NZ_RXNT01000014.1"/>
</dbReference>
<feature type="region of interest" description="Disordered" evidence="1">
    <location>
        <begin position="1"/>
        <end position="54"/>
    </location>
</feature>
<dbReference type="InterPro" id="IPR025100">
    <property type="entry name" value="DUF4025"/>
</dbReference>
<sequence>MKDNKSEDSSKLANRHYSPDDYNKNDQVSSGLATTHEQVNDSYVEGEIKSSDSK</sequence>
<dbReference type="EMBL" id="RXNT01000014">
    <property type="protein sequence ID" value="RTR28763.1"/>
    <property type="molecule type" value="Genomic_DNA"/>
</dbReference>
<protein>
    <submittedName>
        <fullName evidence="2">DUF4025 domain-containing protein</fullName>
    </submittedName>
</protein>
<evidence type="ECO:0000313" key="2">
    <source>
        <dbReference type="EMBL" id="RTR28763.1"/>
    </source>
</evidence>
<comment type="caution">
    <text evidence="2">The sequence shown here is derived from an EMBL/GenBank/DDBJ whole genome shotgun (WGS) entry which is preliminary data.</text>
</comment>
<reference evidence="2 3" key="1">
    <citation type="submission" date="2018-12" db="EMBL/GenBank/DDBJ databases">
        <title>Bacillus yapensis draft genome sequence.</title>
        <authorList>
            <person name="Yu L."/>
            <person name="Xu X."/>
            <person name="Tang X."/>
        </authorList>
    </citation>
    <scope>NUCLEOTIDE SEQUENCE [LARGE SCALE GENOMIC DNA]</scope>
    <source>
        <strain evidence="2 3">XXST-01</strain>
    </source>
</reference>
<dbReference type="Pfam" id="PF13217">
    <property type="entry name" value="DUF4025"/>
    <property type="match status" value="1"/>
</dbReference>
<dbReference type="Proteomes" id="UP000271374">
    <property type="component" value="Unassembled WGS sequence"/>
</dbReference>
<feature type="compositionally biased region" description="Basic and acidic residues" evidence="1">
    <location>
        <begin position="1"/>
        <end position="10"/>
    </location>
</feature>
<name>A0A431W067_9BACI</name>
<dbReference type="AlphaFoldDB" id="A0A431W067"/>
<proteinExistence type="predicted"/>
<accession>A0A431W067</accession>